<sequence>MSEMTQALLNPVPPAGDEARIDAIFKQVESAMGLVPDGLRLYSISPPLLESFMAYVGYFRQHPTLSGQLLAMIRYLGSAQAGCRFCIDMNEGFLVQMGADLDEVRAAREDASKAPLPDNEKVLLNLALKAVNDPDGVNQADLDAARGEGWTDRDLFDVVVQAGNNRAFNYVLKTFKVEHQGVFS</sequence>
<dbReference type="AlphaFoldDB" id="A0A656HHR5"/>
<evidence type="ECO:0008006" key="3">
    <source>
        <dbReference type="Google" id="ProtNLM"/>
    </source>
</evidence>
<evidence type="ECO:0000313" key="2">
    <source>
        <dbReference type="Proteomes" id="UP000005317"/>
    </source>
</evidence>
<dbReference type="InterPro" id="IPR029032">
    <property type="entry name" value="AhpD-like"/>
</dbReference>
<name>A0A656HHR5_THINJ</name>
<keyword evidence="2" id="KW-1185">Reference proteome</keyword>
<protein>
    <recommendedName>
        <fullName evidence="3">Alkylhydroperoxidase like protein, AhpD family</fullName>
    </recommendedName>
</protein>
<dbReference type="OrthoDB" id="9801997at2"/>
<dbReference type="EMBL" id="JH651384">
    <property type="protein sequence ID" value="EIJ34759.1"/>
    <property type="molecule type" value="Genomic_DNA"/>
</dbReference>
<proteinExistence type="predicted"/>
<organism evidence="1 2">
    <name type="scientific">Thiothrix nivea (strain ATCC 35100 / DSM 5205 / JP2)</name>
    <dbReference type="NCBI Taxonomy" id="870187"/>
    <lineage>
        <taxon>Bacteria</taxon>
        <taxon>Pseudomonadati</taxon>
        <taxon>Pseudomonadota</taxon>
        <taxon>Gammaproteobacteria</taxon>
        <taxon>Thiotrichales</taxon>
        <taxon>Thiotrichaceae</taxon>
        <taxon>Thiothrix</taxon>
    </lineage>
</organism>
<dbReference type="SUPFAM" id="SSF69118">
    <property type="entry name" value="AhpD-like"/>
    <property type="match status" value="1"/>
</dbReference>
<reference evidence="2" key="1">
    <citation type="journal article" date="2011" name="Stand. Genomic Sci.">
        <title>Genome sequence of the filamentous, gliding Thiothrix nivea neotype strain (JP2(T)).</title>
        <authorList>
            <person name="Lapidus A."/>
            <person name="Nolan M."/>
            <person name="Lucas S."/>
            <person name="Glavina Del Rio T."/>
            <person name="Tice H."/>
            <person name="Cheng J.F."/>
            <person name="Tapia R."/>
            <person name="Han C."/>
            <person name="Goodwin L."/>
            <person name="Pitluck S."/>
            <person name="Liolios K."/>
            <person name="Pagani I."/>
            <person name="Ivanova N."/>
            <person name="Huntemann M."/>
            <person name="Mavromatis K."/>
            <person name="Mikhailova N."/>
            <person name="Pati A."/>
            <person name="Chen A."/>
            <person name="Palaniappan K."/>
            <person name="Land M."/>
            <person name="Brambilla E.M."/>
            <person name="Rohde M."/>
            <person name="Abt B."/>
            <person name="Verbarg S."/>
            <person name="Goker M."/>
            <person name="Bristow J."/>
            <person name="Eisen J.A."/>
            <person name="Markowitz V."/>
            <person name="Hugenholtz P."/>
            <person name="Kyrpides N.C."/>
            <person name="Klenk H.P."/>
            <person name="Woyke T."/>
        </authorList>
    </citation>
    <scope>NUCLEOTIDE SEQUENCE [LARGE SCALE GENOMIC DNA]</scope>
    <source>
        <strain evidence="2">ATCC 35100 / DSM 5205 / JP2</strain>
    </source>
</reference>
<dbReference type="PANTHER" id="PTHR35446">
    <property type="entry name" value="SI:CH211-175M2.5"/>
    <property type="match status" value="1"/>
</dbReference>
<gene>
    <name evidence="1" type="ORF">Thini_2194</name>
</gene>
<evidence type="ECO:0000313" key="1">
    <source>
        <dbReference type="EMBL" id="EIJ34759.1"/>
    </source>
</evidence>
<dbReference type="Proteomes" id="UP000005317">
    <property type="component" value="Unassembled WGS sequence"/>
</dbReference>
<dbReference type="RefSeq" id="WP_002708681.1">
    <property type="nucleotide sequence ID" value="NZ_JH651384.1"/>
</dbReference>
<accession>A0A656HHR5</accession>
<dbReference type="Gene3D" id="1.20.1290.10">
    <property type="entry name" value="AhpD-like"/>
    <property type="match status" value="1"/>
</dbReference>
<dbReference type="PANTHER" id="PTHR35446:SF2">
    <property type="entry name" value="CARBOXYMUCONOLACTONE DECARBOXYLASE-LIKE DOMAIN-CONTAINING PROTEIN"/>
    <property type="match status" value="1"/>
</dbReference>